<dbReference type="InterPro" id="IPR003754">
    <property type="entry name" value="4pyrrol_synth_uPrphyn_synth"/>
</dbReference>
<protein>
    <recommendedName>
        <fullName evidence="7 9">Uroporphyrinogen-III synthase</fullName>
        <ecNumber evidence="3 9">4.2.1.75</ecNumber>
    </recommendedName>
</protein>
<dbReference type="CDD" id="cd06578">
    <property type="entry name" value="HemD"/>
    <property type="match status" value="1"/>
</dbReference>
<organism evidence="11 12">
    <name type="scientific">Bordetella genomosp. 9</name>
    <dbReference type="NCBI Taxonomy" id="1416803"/>
    <lineage>
        <taxon>Bacteria</taxon>
        <taxon>Pseudomonadati</taxon>
        <taxon>Pseudomonadota</taxon>
        <taxon>Betaproteobacteria</taxon>
        <taxon>Burkholderiales</taxon>
        <taxon>Alcaligenaceae</taxon>
        <taxon>Bordetella</taxon>
    </lineage>
</organism>
<sequence length="271" mass="29205">MKPDASLLAPARAAGVAVLTRPAGRNDDLSAALRAAGWDVCVWPALRIEPAAQAGTVPLPAEFDLAVFVSGNAALHYLEQLERCGVDHWPSSCAAAAVGPATADRLRASGWLGKDCDVIHPPREAPRQDSEALWECLLARGPLPRRVLLVRGLGGRDWLAQRLLERGVQVQHHEVYRRVAAAWDADVRLRLGQWARADVRPTWLLTSGESIDAVAANVLPATSAQWWANCRFVVTHPRLAPRLAQAIGRTPAHVTVCAPADDALLHAFVSG</sequence>
<evidence type="ECO:0000256" key="5">
    <source>
        <dbReference type="ARBA" id="ARBA00023244"/>
    </source>
</evidence>
<gene>
    <name evidence="11" type="ORF">CAL13_13660</name>
</gene>
<name>A0A1W6Z194_9BORD</name>
<comment type="similarity">
    <text evidence="2 9">Belongs to the uroporphyrinogen-III synthase family.</text>
</comment>
<dbReference type="Pfam" id="PF02602">
    <property type="entry name" value="HEM4"/>
    <property type="match status" value="1"/>
</dbReference>
<dbReference type="GO" id="GO:0004852">
    <property type="term" value="F:uroporphyrinogen-III synthase activity"/>
    <property type="evidence" value="ECO:0007669"/>
    <property type="project" value="UniProtKB-UniRule"/>
</dbReference>
<dbReference type="AlphaFoldDB" id="A0A1W6Z194"/>
<dbReference type="GO" id="GO:0006782">
    <property type="term" value="P:protoporphyrinogen IX biosynthetic process"/>
    <property type="evidence" value="ECO:0007669"/>
    <property type="project" value="UniProtKB-UniRule"/>
</dbReference>
<keyword evidence="4 9" id="KW-0456">Lyase</keyword>
<dbReference type="InterPro" id="IPR036108">
    <property type="entry name" value="4pyrrol_syn_uPrphyn_synt_sf"/>
</dbReference>
<dbReference type="Proteomes" id="UP000194139">
    <property type="component" value="Chromosome"/>
</dbReference>
<evidence type="ECO:0000259" key="10">
    <source>
        <dbReference type="Pfam" id="PF02602"/>
    </source>
</evidence>
<evidence type="ECO:0000256" key="9">
    <source>
        <dbReference type="RuleBase" id="RU366031"/>
    </source>
</evidence>
<keyword evidence="5 9" id="KW-0627">Porphyrin biosynthesis</keyword>
<comment type="pathway">
    <text evidence="1 9">Porphyrin-containing compound metabolism; protoporphyrin-IX biosynthesis; coproporphyrinogen-III from 5-aminolevulinate: step 3/4.</text>
</comment>
<comment type="function">
    <text evidence="6 9">Catalyzes cyclization of the linear tetrapyrrole, hydroxymethylbilane, to the macrocyclic uroporphyrinogen III.</text>
</comment>
<dbReference type="Gene3D" id="3.40.50.10090">
    <property type="match status" value="2"/>
</dbReference>
<evidence type="ECO:0000256" key="2">
    <source>
        <dbReference type="ARBA" id="ARBA00008133"/>
    </source>
</evidence>
<evidence type="ECO:0000313" key="12">
    <source>
        <dbReference type="Proteomes" id="UP000194139"/>
    </source>
</evidence>
<evidence type="ECO:0000256" key="7">
    <source>
        <dbReference type="ARBA" id="ARBA00040167"/>
    </source>
</evidence>
<dbReference type="PANTHER" id="PTHR38042:SF1">
    <property type="entry name" value="UROPORPHYRINOGEN-III SYNTHASE, CHLOROPLASTIC"/>
    <property type="match status" value="1"/>
</dbReference>
<keyword evidence="12" id="KW-1185">Reference proteome</keyword>
<evidence type="ECO:0000256" key="3">
    <source>
        <dbReference type="ARBA" id="ARBA00013109"/>
    </source>
</evidence>
<evidence type="ECO:0000256" key="6">
    <source>
        <dbReference type="ARBA" id="ARBA00037589"/>
    </source>
</evidence>
<dbReference type="RefSeq" id="WP_086072683.1">
    <property type="nucleotide sequence ID" value="NZ_CP021109.1"/>
</dbReference>
<evidence type="ECO:0000256" key="1">
    <source>
        <dbReference type="ARBA" id="ARBA00004772"/>
    </source>
</evidence>
<feature type="domain" description="Tetrapyrrole biosynthesis uroporphyrinogen III synthase" evidence="10">
    <location>
        <begin position="27"/>
        <end position="245"/>
    </location>
</feature>
<dbReference type="GO" id="GO:0006780">
    <property type="term" value="P:uroporphyrinogen III biosynthetic process"/>
    <property type="evidence" value="ECO:0007669"/>
    <property type="project" value="UniProtKB-UniRule"/>
</dbReference>
<dbReference type="PANTHER" id="PTHR38042">
    <property type="entry name" value="UROPORPHYRINOGEN-III SYNTHASE, CHLOROPLASTIC"/>
    <property type="match status" value="1"/>
</dbReference>
<dbReference type="SUPFAM" id="SSF69618">
    <property type="entry name" value="HemD-like"/>
    <property type="match status" value="1"/>
</dbReference>
<dbReference type="InterPro" id="IPR039793">
    <property type="entry name" value="UROS/Hem4"/>
</dbReference>
<proteinExistence type="inferred from homology"/>
<evidence type="ECO:0000256" key="4">
    <source>
        <dbReference type="ARBA" id="ARBA00023239"/>
    </source>
</evidence>
<comment type="catalytic activity">
    <reaction evidence="8 9">
        <text>hydroxymethylbilane = uroporphyrinogen III + H2O</text>
        <dbReference type="Rhea" id="RHEA:18965"/>
        <dbReference type="ChEBI" id="CHEBI:15377"/>
        <dbReference type="ChEBI" id="CHEBI:57308"/>
        <dbReference type="ChEBI" id="CHEBI:57845"/>
        <dbReference type="EC" id="4.2.1.75"/>
    </reaction>
</comment>
<evidence type="ECO:0000256" key="8">
    <source>
        <dbReference type="ARBA" id="ARBA00048617"/>
    </source>
</evidence>
<evidence type="ECO:0000313" key="11">
    <source>
        <dbReference type="EMBL" id="ARP87137.1"/>
    </source>
</evidence>
<reference evidence="11 12" key="1">
    <citation type="submission" date="2017-05" db="EMBL/GenBank/DDBJ databases">
        <title>Complete and WGS of Bordetella genogroups.</title>
        <authorList>
            <person name="Spilker T."/>
            <person name="LiPuma J."/>
        </authorList>
    </citation>
    <scope>NUCLEOTIDE SEQUENCE [LARGE SCALE GENOMIC DNA]</scope>
    <source>
        <strain evidence="11 12">AU17164</strain>
    </source>
</reference>
<dbReference type="EC" id="4.2.1.75" evidence="3 9"/>
<dbReference type="EMBL" id="CP021109">
    <property type="protein sequence ID" value="ARP87137.1"/>
    <property type="molecule type" value="Genomic_DNA"/>
</dbReference>
<accession>A0A1W6Z194</accession>